<evidence type="ECO:0000313" key="10">
    <source>
        <dbReference type="Proteomes" id="UP000031189"/>
    </source>
</evidence>
<evidence type="ECO:0000256" key="6">
    <source>
        <dbReference type="ARBA" id="ARBA00022989"/>
    </source>
</evidence>
<evidence type="ECO:0000256" key="8">
    <source>
        <dbReference type="SAM" id="Phobius"/>
    </source>
</evidence>
<organism evidence="9 10">
    <name type="scientific">Terrisporobacter othiniensis</name>
    <dbReference type="NCBI Taxonomy" id="1577792"/>
    <lineage>
        <taxon>Bacteria</taxon>
        <taxon>Bacillati</taxon>
        <taxon>Bacillota</taxon>
        <taxon>Clostridia</taxon>
        <taxon>Peptostreptococcales</taxon>
        <taxon>Peptostreptococcaceae</taxon>
        <taxon>Terrisporobacter</taxon>
    </lineage>
</organism>
<dbReference type="GO" id="GO:0005886">
    <property type="term" value="C:plasma membrane"/>
    <property type="evidence" value="ECO:0007669"/>
    <property type="project" value="UniProtKB-SubCell"/>
</dbReference>
<dbReference type="STRING" id="1577792.QX51_07185"/>
<feature type="transmembrane region" description="Helical" evidence="8">
    <location>
        <begin position="37"/>
        <end position="56"/>
    </location>
</feature>
<proteinExistence type="inferred from homology"/>
<dbReference type="GO" id="GO:0055085">
    <property type="term" value="P:transmembrane transport"/>
    <property type="evidence" value="ECO:0007669"/>
    <property type="project" value="InterPro"/>
</dbReference>
<dbReference type="EMBL" id="JWHR01000068">
    <property type="protein sequence ID" value="KHS57608.1"/>
    <property type="molecule type" value="Genomic_DNA"/>
</dbReference>
<feature type="transmembrane region" description="Helical" evidence="8">
    <location>
        <begin position="253"/>
        <end position="271"/>
    </location>
</feature>
<evidence type="ECO:0000256" key="1">
    <source>
        <dbReference type="ARBA" id="ARBA00004651"/>
    </source>
</evidence>
<reference evidence="9 10" key="1">
    <citation type="submission" date="2014-12" db="EMBL/GenBank/DDBJ databases">
        <title>Draft genome sequence of Terrisporobacter sp. 08-306576, isolated from the blood culture of a bacteremia patient.</title>
        <authorList>
            <person name="Lund L.C."/>
            <person name="Sydenham T.V."/>
            <person name="Hogh S.V."/>
            <person name="Skov M.N."/>
            <person name="Kemp M."/>
            <person name="Justesen U.S."/>
        </authorList>
    </citation>
    <scope>NUCLEOTIDE SEQUENCE [LARGE SCALE GENOMIC DNA]</scope>
    <source>
        <strain evidence="9 10">08-306576</strain>
    </source>
</reference>
<evidence type="ECO:0000256" key="2">
    <source>
        <dbReference type="ARBA" id="ARBA00010145"/>
    </source>
</evidence>
<comment type="subcellular location">
    <subcellularLocation>
        <location evidence="1">Cell membrane</location>
        <topology evidence="1">Multi-pass membrane protein</topology>
    </subcellularLocation>
</comment>
<dbReference type="Pfam" id="PF03547">
    <property type="entry name" value="Mem_trans"/>
    <property type="match status" value="2"/>
</dbReference>
<feature type="transmembrane region" description="Helical" evidence="8">
    <location>
        <begin position="6"/>
        <end position="25"/>
    </location>
</feature>
<evidence type="ECO:0000256" key="5">
    <source>
        <dbReference type="ARBA" id="ARBA00022692"/>
    </source>
</evidence>
<feature type="transmembrane region" description="Helical" evidence="8">
    <location>
        <begin position="226"/>
        <end position="247"/>
    </location>
</feature>
<accession>A0A0B3VXT4</accession>
<comment type="caution">
    <text evidence="9">The sequence shown here is derived from an EMBL/GenBank/DDBJ whole genome shotgun (WGS) entry which is preliminary data.</text>
</comment>
<keyword evidence="5 8" id="KW-0812">Transmembrane</keyword>
<evidence type="ECO:0000256" key="3">
    <source>
        <dbReference type="ARBA" id="ARBA00022448"/>
    </source>
</evidence>
<sequence>MENLILSFNVVAPLCIVMALGYFLKYIKVLDNSSVKVMNNATFKVFLPTLLFYNIYTTDLCNVFNPKLMIFAATSIIALFGVLFLIIPIIEKDNKKRGVMIQGTFRSNFVLFGIPVATSLVGEGKIGTTALLIGIVVPLFNFLSVIALETFRGGNINIKKIIHGIITNPLIIGACLGLLLLIFSIKLPVFIVSTIKDISKMATPLSLTLLGASFSFSNVKKYLKETIIVVLGKLIITPLIFIVISYYCGFRDVSLLSLMIMFASPTAVSSFQMAMQMDGDSDLASQIVVFTSAFSIVTVFSWIFVLKQLSLI</sequence>
<keyword evidence="3" id="KW-0813">Transport</keyword>
<keyword evidence="6 8" id="KW-1133">Transmembrane helix</keyword>
<protein>
    <submittedName>
        <fullName evidence="9">Transporter</fullName>
    </submittedName>
</protein>
<dbReference type="PANTHER" id="PTHR36838:SF4">
    <property type="entry name" value="AUXIN EFFLUX CARRIER FAMILY PROTEIN"/>
    <property type="match status" value="1"/>
</dbReference>
<dbReference type="PANTHER" id="PTHR36838">
    <property type="entry name" value="AUXIN EFFLUX CARRIER FAMILY PROTEIN"/>
    <property type="match status" value="1"/>
</dbReference>
<dbReference type="InterPro" id="IPR038770">
    <property type="entry name" value="Na+/solute_symporter_sf"/>
</dbReference>
<evidence type="ECO:0000256" key="7">
    <source>
        <dbReference type="ARBA" id="ARBA00023136"/>
    </source>
</evidence>
<dbReference type="InterPro" id="IPR004776">
    <property type="entry name" value="Mem_transp_PIN-like"/>
</dbReference>
<dbReference type="AlphaFoldDB" id="A0A0B3VXT4"/>
<keyword evidence="10" id="KW-1185">Reference proteome</keyword>
<dbReference type="Proteomes" id="UP000031189">
    <property type="component" value="Unassembled WGS sequence"/>
</dbReference>
<feature type="transmembrane region" description="Helical" evidence="8">
    <location>
        <begin position="169"/>
        <end position="195"/>
    </location>
</feature>
<comment type="similarity">
    <text evidence="2">Belongs to the auxin efflux carrier (TC 2.A.69) family.</text>
</comment>
<dbReference type="RefSeq" id="WP_039679227.1">
    <property type="nucleotide sequence ID" value="NZ_JWHR01000068.1"/>
</dbReference>
<dbReference type="OrthoDB" id="9794315at2"/>
<gene>
    <name evidence="9" type="ORF">QX51_07185</name>
</gene>
<evidence type="ECO:0000313" key="9">
    <source>
        <dbReference type="EMBL" id="KHS57608.1"/>
    </source>
</evidence>
<keyword evidence="7 8" id="KW-0472">Membrane</keyword>
<evidence type="ECO:0000256" key="4">
    <source>
        <dbReference type="ARBA" id="ARBA00022475"/>
    </source>
</evidence>
<feature type="transmembrane region" description="Helical" evidence="8">
    <location>
        <begin position="283"/>
        <end position="305"/>
    </location>
</feature>
<name>A0A0B3VXT4_9FIRM</name>
<feature type="transmembrane region" description="Helical" evidence="8">
    <location>
        <begin position="126"/>
        <end position="148"/>
    </location>
</feature>
<feature type="transmembrane region" description="Helical" evidence="8">
    <location>
        <begin position="68"/>
        <end position="87"/>
    </location>
</feature>
<dbReference type="Gene3D" id="1.20.1530.20">
    <property type="match status" value="1"/>
</dbReference>
<keyword evidence="4" id="KW-1003">Cell membrane</keyword>
<feature type="transmembrane region" description="Helical" evidence="8">
    <location>
        <begin position="99"/>
        <end position="120"/>
    </location>
</feature>